<dbReference type="Pfam" id="PF00266">
    <property type="entry name" value="Aminotran_5"/>
    <property type="match status" value="1"/>
</dbReference>
<dbReference type="Gene3D" id="3.40.640.10">
    <property type="entry name" value="Type I PLP-dependent aspartate aminotransferase-like (Major domain)"/>
    <property type="match status" value="1"/>
</dbReference>
<sequence>MLFCCFLVRKLRVRTIYLDYNATTPLDPEVKEAMLPFLGEFFGNPSSIHRIGRKVRAQLDDYRERVARVWKCKAGEVVFTSGATESVSQAICGTARFLKSKGRHIISSAVEHHAVLHTVEYLVNKEGFSLTTLPVDAEGRVAPQDLVNAIKGDTILVSVMAANNETGAIQQVAELGEICQQRGVLFHTDAVQWFGKEPFKNIHQFNADLVSICGHKFYGPKGSGALFIKSPLLPDPILFGGGHE</sequence>
<evidence type="ECO:0000256" key="2">
    <source>
        <dbReference type="ARBA" id="ARBA00006490"/>
    </source>
</evidence>
<evidence type="ECO:0000313" key="4">
    <source>
        <dbReference type="EMBL" id="SVD27773.1"/>
    </source>
</evidence>
<proteinExistence type="inferred from homology"/>
<dbReference type="EMBL" id="UINC01140558">
    <property type="protein sequence ID" value="SVD27773.1"/>
    <property type="molecule type" value="Genomic_DNA"/>
</dbReference>
<gene>
    <name evidence="4" type="ORF">METZ01_LOCUS380627</name>
</gene>
<feature type="non-terminal residue" evidence="4">
    <location>
        <position position="244"/>
    </location>
</feature>
<dbReference type="AlphaFoldDB" id="A0A382U0J2"/>
<evidence type="ECO:0000256" key="1">
    <source>
        <dbReference type="ARBA" id="ARBA00001933"/>
    </source>
</evidence>
<dbReference type="InterPro" id="IPR015421">
    <property type="entry name" value="PyrdxlP-dep_Trfase_major"/>
</dbReference>
<dbReference type="PANTHER" id="PTHR11601:SF34">
    <property type="entry name" value="CYSTEINE DESULFURASE"/>
    <property type="match status" value="1"/>
</dbReference>
<comment type="similarity">
    <text evidence="2">Belongs to the class-V pyridoxal-phosphate-dependent aminotransferase family. NifS/IscS subfamily.</text>
</comment>
<accession>A0A382U0J2</accession>
<feature type="domain" description="Aminotransferase class V" evidence="3">
    <location>
        <begin position="16"/>
        <end position="242"/>
    </location>
</feature>
<reference evidence="4" key="1">
    <citation type="submission" date="2018-05" db="EMBL/GenBank/DDBJ databases">
        <authorList>
            <person name="Lanie J.A."/>
            <person name="Ng W.-L."/>
            <person name="Kazmierczak K.M."/>
            <person name="Andrzejewski T.M."/>
            <person name="Davidsen T.M."/>
            <person name="Wayne K.J."/>
            <person name="Tettelin H."/>
            <person name="Glass J.I."/>
            <person name="Rusch D."/>
            <person name="Podicherti R."/>
            <person name="Tsui H.-C.T."/>
            <person name="Winkler M.E."/>
        </authorList>
    </citation>
    <scope>NUCLEOTIDE SEQUENCE</scope>
</reference>
<dbReference type="PANTHER" id="PTHR11601">
    <property type="entry name" value="CYSTEINE DESULFURYLASE FAMILY MEMBER"/>
    <property type="match status" value="1"/>
</dbReference>
<dbReference type="InterPro" id="IPR015424">
    <property type="entry name" value="PyrdxlP-dep_Trfase"/>
</dbReference>
<dbReference type="SUPFAM" id="SSF53383">
    <property type="entry name" value="PLP-dependent transferases"/>
    <property type="match status" value="1"/>
</dbReference>
<protein>
    <recommendedName>
        <fullName evidence="3">Aminotransferase class V domain-containing protein</fullName>
    </recommendedName>
</protein>
<dbReference type="InterPro" id="IPR000192">
    <property type="entry name" value="Aminotrans_V_dom"/>
</dbReference>
<evidence type="ECO:0000259" key="3">
    <source>
        <dbReference type="Pfam" id="PF00266"/>
    </source>
</evidence>
<organism evidence="4">
    <name type="scientific">marine metagenome</name>
    <dbReference type="NCBI Taxonomy" id="408172"/>
    <lineage>
        <taxon>unclassified sequences</taxon>
        <taxon>metagenomes</taxon>
        <taxon>ecological metagenomes</taxon>
    </lineage>
</organism>
<comment type="cofactor">
    <cofactor evidence="1">
        <name>pyridoxal 5'-phosphate</name>
        <dbReference type="ChEBI" id="CHEBI:597326"/>
    </cofactor>
</comment>
<name>A0A382U0J2_9ZZZZ</name>